<name>A0A4Y6VAI1_9PROT</name>
<organism evidence="2 3">
    <name type="scientific">Neokomagataea tanensis</name>
    <dbReference type="NCBI Taxonomy" id="661191"/>
    <lineage>
        <taxon>Bacteria</taxon>
        <taxon>Pseudomonadati</taxon>
        <taxon>Pseudomonadota</taxon>
        <taxon>Alphaproteobacteria</taxon>
        <taxon>Acetobacterales</taxon>
        <taxon>Acetobacteraceae</taxon>
        <taxon>Neokomagataea</taxon>
    </lineage>
</organism>
<evidence type="ECO:0000256" key="1">
    <source>
        <dbReference type="SAM" id="Phobius"/>
    </source>
</evidence>
<dbReference type="KEGG" id="ntn:D5366_08065"/>
<feature type="transmembrane region" description="Helical" evidence="1">
    <location>
        <begin position="12"/>
        <end position="33"/>
    </location>
</feature>
<dbReference type="InterPro" id="IPR058117">
    <property type="entry name" value="BV97_02767-like"/>
</dbReference>
<keyword evidence="1" id="KW-1133">Transmembrane helix</keyword>
<evidence type="ECO:0000313" key="2">
    <source>
        <dbReference type="EMBL" id="QDH25948.1"/>
    </source>
</evidence>
<protein>
    <submittedName>
        <fullName evidence="2">DUF3147 family protein</fullName>
    </submittedName>
</protein>
<feature type="transmembrane region" description="Helical" evidence="1">
    <location>
        <begin position="71"/>
        <end position="92"/>
    </location>
</feature>
<proteinExistence type="predicted"/>
<reference evidence="2 3" key="1">
    <citation type="submission" date="2018-09" db="EMBL/GenBank/DDBJ databases">
        <title>The complete genome sequence of Neokomagataea tanensis NBRC 106556(T).</title>
        <authorList>
            <person name="Chua K.-O."/>
            <person name="See-Too W.-S."/>
            <person name="Hong K.-W."/>
            <person name="Yin W.-F."/>
            <person name="Chan K.-G."/>
        </authorList>
    </citation>
    <scope>NUCLEOTIDE SEQUENCE [LARGE SCALE GENOMIC DNA]</scope>
    <source>
        <strain evidence="3">AH13 \ NBRC 106556</strain>
    </source>
</reference>
<sequence>MGRFCFVGCAVNYQFFLKAVVSGLLIAGASGLAKRYPGIGAMVASLPLVSVMGMIWLWLEKPDPENMAAHASATFWYVIPSLPMFLLVPLLLRSGVGFWLSLLLGCVLTVVLYTGVTWLGPRFGLRL</sequence>
<keyword evidence="1" id="KW-0812">Transmembrane</keyword>
<dbReference type="OrthoDB" id="47473at2"/>
<keyword evidence="3" id="KW-1185">Reference proteome</keyword>
<feature type="transmembrane region" description="Helical" evidence="1">
    <location>
        <begin position="98"/>
        <end position="119"/>
    </location>
</feature>
<evidence type="ECO:0000313" key="3">
    <source>
        <dbReference type="Proteomes" id="UP000317214"/>
    </source>
</evidence>
<dbReference type="NCBIfam" id="NF006749">
    <property type="entry name" value="PRK09272.1-2"/>
    <property type="match status" value="1"/>
</dbReference>
<dbReference type="AlphaFoldDB" id="A0A4Y6VAI1"/>
<dbReference type="EMBL" id="CP032485">
    <property type="protein sequence ID" value="QDH25948.1"/>
    <property type="molecule type" value="Genomic_DNA"/>
</dbReference>
<feature type="transmembrane region" description="Helical" evidence="1">
    <location>
        <begin position="39"/>
        <end position="59"/>
    </location>
</feature>
<dbReference type="Proteomes" id="UP000317214">
    <property type="component" value="Chromosome"/>
</dbReference>
<gene>
    <name evidence="2" type="ORF">D5366_08065</name>
</gene>
<accession>A0A4Y6VAI1</accession>
<keyword evidence="1" id="KW-0472">Membrane</keyword>